<dbReference type="EMBL" id="FQXS01000023">
    <property type="protein sequence ID" value="SHI03597.1"/>
    <property type="molecule type" value="Genomic_DNA"/>
</dbReference>
<dbReference type="STRING" id="1121409.SAMN02745124_03380"/>
<keyword evidence="5 8" id="KW-0812">Transmembrane</keyword>
<dbReference type="GO" id="GO:0140359">
    <property type="term" value="F:ABC-type transporter activity"/>
    <property type="evidence" value="ECO:0007669"/>
    <property type="project" value="InterPro"/>
</dbReference>
<keyword evidence="6 8" id="KW-1133">Transmembrane helix</keyword>
<keyword evidence="7 8" id="KW-0472">Membrane</keyword>
<feature type="domain" description="ABC transmembrane type-2" evidence="9">
    <location>
        <begin position="133"/>
        <end position="373"/>
    </location>
</feature>
<dbReference type="Pfam" id="PF12698">
    <property type="entry name" value="ABC2_membrane_3"/>
    <property type="match status" value="1"/>
</dbReference>
<keyword evidence="11" id="KW-1185">Reference proteome</keyword>
<dbReference type="RefSeq" id="WP_073377835.1">
    <property type="nucleotide sequence ID" value="NZ_FQXS01000023.1"/>
</dbReference>
<evidence type="ECO:0000256" key="4">
    <source>
        <dbReference type="ARBA" id="ARBA00022475"/>
    </source>
</evidence>
<sequence length="375" mass="41434">MLRRIYRMLIKEFLQMLRDPRMRVIVFGVPVIQMTIMAFALTTDVTSIRTAVYDMDKSPASRELLRRFTSGGYFQVVATPAVESELTALLDRASVRIVLKIPAGFGDHLSAGRTAAFQLITDGTDSNSSAIALGYASMIVDAYNHEKRALRLDRQGVSPQPAQIGTAARAWFNVNQESRFYYVPSLIATMLFIFSLLLTSIGIVREKEVGTIEQVMVTPLRGIELILGKTIPYMITGYISMSIMLIVAYLLFDIEVKGSLPLLYLLTGIFLLGNMGLALIISGSASTQQQALLTSFLVLMPSVMLSGFLFPIANMPDPVRWATVFNPMRWYLEILRGIVMKDIGLAILWPSIAAQSGLALGFLTIAAGRFRKTLG</sequence>
<dbReference type="PANTHER" id="PTHR30294:SF29">
    <property type="entry name" value="MULTIDRUG ABC TRANSPORTER PERMEASE YBHS-RELATED"/>
    <property type="match status" value="1"/>
</dbReference>
<evidence type="ECO:0000256" key="1">
    <source>
        <dbReference type="ARBA" id="ARBA00004651"/>
    </source>
</evidence>
<reference evidence="10 11" key="1">
    <citation type="submission" date="2016-11" db="EMBL/GenBank/DDBJ databases">
        <authorList>
            <person name="Jaros S."/>
            <person name="Januszkiewicz K."/>
            <person name="Wedrychowicz H."/>
        </authorList>
    </citation>
    <scope>NUCLEOTIDE SEQUENCE [LARGE SCALE GENOMIC DNA]</scope>
    <source>
        <strain evidence="10 11">DSM 9705</strain>
    </source>
</reference>
<dbReference type="InterPro" id="IPR047817">
    <property type="entry name" value="ABC2_TM_bact-type"/>
</dbReference>
<evidence type="ECO:0000259" key="9">
    <source>
        <dbReference type="PROSITE" id="PS51012"/>
    </source>
</evidence>
<evidence type="ECO:0000256" key="5">
    <source>
        <dbReference type="ARBA" id="ARBA00022692"/>
    </source>
</evidence>
<dbReference type="AlphaFoldDB" id="A0A1M5XUX1"/>
<dbReference type="PANTHER" id="PTHR30294">
    <property type="entry name" value="MEMBRANE COMPONENT OF ABC TRANSPORTER YHHJ-RELATED"/>
    <property type="match status" value="1"/>
</dbReference>
<keyword evidence="4" id="KW-1003">Cell membrane</keyword>
<dbReference type="InterPro" id="IPR013525">
    <property type="entry name" value="ABC2_TM"/>
</dbReference>
<dbReference type="Gene3D" id="3.40.1710.10">
    <property type="entry name" value="abc type-2 transporter like domain"/>
    <property type="match status" value="1"/>
</dbReference>
<evidence type="ECO:0000256" key="2">
    <source>
        <dbReference type="ARBA" id="ARBA00007783"/>
    </source>
</evidence>
<name>A0A1M5XUX1_9BACT</name>
<protein>
    <submittedName>
        <fullName evidence="10">ABC-2 type transport system permease protein</fullName>
    </submittedName>
</protein>
<evidence type="ECO:0000256" key="3">
    <source>
        <dbReference type="ARBA" id="ARBA00022448"/>
    </source>
</evidence>
<comment type="subcellular location">
    <subcellularLocation>
        <location evidence="1">Cell membrane</location>
        <topology evidence="1">Multi-pass membrane protein</topology>
    </subcellularLocation>
</comment>
<feature type="transmembrane region" description="Helical" evidence="8">
    <location>
        <begin position="181"/>
        <end position="204"/>
    </location>
</feature>
<dbReference type="InterPro" id="IPR051449">
    <property type="entry name" value="ABC-2_transporter_component"/>
</dbReference>
<feature type="transmembrane region" description="Helical" evidence="8">
    <location>
        <begin position="21"/>
        <end position="41"/>
    </location>
</feature>
<keyword evidence="3" id="KW-0813">Transport</keyword>
<evidence type="ECO:0000256" key="7">
    <source>
        <dbReference type="ARBA" id="ARBA00023136"/>
    </source>
</evidence>
<feature type="transmembrane region" description="Helical" evidence="8">
    <location>
        <begin position="258"/>
        <end position="280"/>
    </location>
</feature>
<feature type="transmembrane region" description="Helical" evidence="8">
    <location>
        <begin position="347"/>
        <end position="368"/>
    </location>
</feature>
<dbReference type="OrthoDB" id="9808686at2"/>
<gene>
    <name evidence="10" type="ORF">SAMN02745124_03380</name>
</gene>
<feature type="transmembrane region" description="Helical" evidence="8">
    <location>
        <begin position="292"/>
        <end position="313"/>
    </location>
</feature>
<evidence type="ECO:0000313" key="11">
    <source>
        <dbReference type="Proteomes" id="UP000184139"/>
    </source>
</evidence>
<evidence type="ECO:0000256" key="6">
    <source>
        <dbReference type="ARBA" id="ARBA00022989"/>
    </source>
</evidence>
<dbReference type="PROSITE" id="PS51012">
    <property type="entry name" value="ABC_TM2"/>
    <property type="match status" value="1"/>
</dbReference>
<evidence type="ECO:0000313" key="10">
    <source>
        <dbReference type="EMBL" id="SHI03597.1"/>
    </source>
</evidence>
<feature type="transmembrane region" description="Helical" evidence="8">
    <location>
        <begin position="231"/>
        <end position="252"/>
    </location>
</feature>
<evidence type="ECO:0000256" key="8">
    <source>
        <dbReference type="SAM" id="Phobius"/>
    </source>
</evidence>
<organism evidence="10 11">
    <name type="scientific">Desulfofustis glycolicus DSM 9705</name>
    <dbReference type="NCBI Taxonomy" id="1121409"/>
    <lineage>
        <taxon>Bacteria</taxon>
        <taxon>Pseudomonadati</taxon>
        <taxon>Thermodesulfobacteriota</taxon>
        <taxon>Desulfobulbia</taxon>
        <taxon>Desulfobulbales</taxon>
        <taxon>Desulfocapsaceae</taxon>
        <taxon>Desulfofustis</taxon>
    </lineage>
</organism>
<accession>A0A1M5XUX1</accession>
<dbReference type="Proteomes" id="UP000184139">
    <property type="component" value="Unassembled WGS sequence"/>
</dbReference>
<proteinExistence type="inferred from homology"/>
<comment type="similarity">
    <text evidence="2">Belongs to the ABC-2 integral membrane protein family.</text>
</comment>
<dbReference type="GO" id="GO:0005886">
    <property type="term" value="C:plasma membrane"/>
    <property type="evidence" value="ECO:0007669"/>
    <property type="project" value="UniProtKB-SubCell"/>
</dbReference>